<keyword evidence="1 2" id="KW-0238">DNA-binding</keyword>
<evidence type="ECO:0000313" key="5">
    <source>
        <dbReference type="Proteomes" id="UP001181046"/>
    </source>
</evidence>
<dbReference type="InterPro" id="IPR050624">
    <property type="entry name" value="HTH-type_Tx_Regulator"/>
</dbReference>
<dbReference type="RefSeq" id="WP_137618994.1">
    <property type="nucleotide sequence ID" value="NZ_BJDX01000006.1"/>
</dbReference>
<dbReference type="PROSITE" id="PS50977">
    <property type="entry name" value="HTH_TETR_2"/>
    <property type="match status" value="1"/>
</dbReference>
<gene>
    <name evidence="4" type="ORF">P7H27_03305</name>
</gene>
<dbReference type="InterPro" id="IPR001647">
    <property type="entry name" value="HTH_TetR"/>
</dbReference>
<protein>
    <submittedName>
        <fullName evidence="4">TetR/AcrR family transcriptional regulator</fullName>
    </submittedName>
</protein>
<dbReference type="Pfam" id="PF00440">
    <property type="entry name" value="TetR_N"/>
    <property type="match status" value="1"/>
</dbReference>
<keyword evidence="5" id="KW-1185">Reference proteome</keyword>
<dbReference type="Gene3D" id="1.10.357.10">
    <property type="entry name" value="Tetracycline Repressor, domain 2"/>
    <property type="match status" value="1"/>
</dbReference>
<evidence type="ECO:0000256" key="1">
    <source>
        <dbReference type="ARBA" id="ARBA00023125"/>
    </source>
</evidence>
<sequence length="191" mass="22503">MAEGKATKETFVQALVALCQEKNYDKITVQDISQETGLNRQTFYYHFKDKNDLLHYAYYQHGLQYLVSDELALTNWEESVLKMLKEMQIFHQFYLNTVKSTPKVLTKEFNELSKRLFFRLFDEVDQEGALSSTDKEFYARFLAHGCGGILTDWLLAGADQPPITIAAQLFRFAKDIEFFAYRLYEKDWREQ</sequence>
<name>A0ABU3F9Q7_9ENTE</name>
<feature type="domain" description="HTH tetR-type" evidence="3">
    <location>
        <begin position="5"/>
        <end position="65"/>
    </location>
</feature>
<dbReference type="PANTHER" id="PTHR43479">
    <property type="entry name" value="ACREF/ENVCD OPERON REPRESSOR-RELATED"/>
    <property type="match status" value="1"/>
</dbReference>
<organism evidence="4 5">
    <name type="scientific">Enterococcus xiangfangensis</name>
    <dbReference type="NCBI Taxonomy" id="1296537"/>
    <lineage>
        <taxon>Bacteria</taxon>
        <taxon>Bacillati</taxon>
        <taxon>Bacillota</taxon>
        <taxon>Bacilli</taxon>
        <taxon>Lactobacillales</taxon>
        <taxon>Enterococcaceae</taxon>
        <taxon>Enterococcus</taxon>
    </lineage>
</organism>
<comment type="caution">
    <text evidence="4">The sequence shown here is derived from an EMBL/GenBank/DDBJ whole genome shotgun (WGS) entry which is preliminary data.</text>
</comment>
<dbReference type="PRINTS" id="PR00455">
    <property type="entry name" value="HTHTETR"/>
</dbReference>
<dbReference type="EMBL" id="JARQAJ010000001">
    <property type="protein sequence ID" value="MDT2758782.1"/>
    <property type="molecule type" value="Genomic_DNA"/>
</dbReference>
<evidence type="ECO:0000313" key="4">
    <source>
        <dbReference type="EMBL" id="MDT2758782.1"/>
    </source>
</evidence>
<dbReference type="InterPro" id="IPR039532">
    <property type="entry name" value="TetR_C_Firmicutes"/>
</dbReference>
<dbReference type="PANTHER" id="PTHR43479:SF7">
    <property type="entry name" value="TETR-FAMILY TRANSCRIPTIONAL REGULATOR"/>
    <property type="match status" value="1"/>
</dbReference>
<proteinExistence type="predicted"/>
<dbReference type="Proteomes" id="UP001181046">
    <property type="component" value="Unassembled WGS sequence"/>
</dbReference>
<reference evidence="4" key="1">
    <citation type="submission" date="2023-03" db="EMBL/GenBank/DDBJ databases">
        <authorList>
            <person name="Shen W."/>
            <person name="Cai J."/>
        </authorList>
    </citation>
    <scope>NUCLEOTIDE SEQUENCE</scope>
    <source>
        <strain evidence="4">P66-3</strain>
    </source>
</reference>
<dbReference type="InterPro" id="IPR009057">
    <property type="entry name" value="Homeodomain-like_sf"/>
</dbReference>
<evidence type="ECO:0000259" key="3">
    <source>
        <dbReference type="PROSITE" id="PS50977"/>
    </source>
</evidence>
<accession>A0ABU3F9Q7</accession>
<evidence type="ECO:0000256" key="2">
    <source>
        <dbReference type="PROSITE-ProRule" id="PRU00335"/>
    </source>
</evidence>
<feature type="DNA-binding region" description="H-T-H motif" evidence="2">
    <location>
        <begin position="28"/>
        <end position="47"/>
    </location>
</feature>
<dbReference type="SUPFAM" id="SSF46689">
    <property type="entry name" value="Homeodomain-like"/>
    <property type="match status" value="1"/>
</dbReference>
<dbReference type="Pfam" id="PF14278">
    <property type="entry name" value="TetR_C_8"/>
    <property type="match status" value="1"/>
</dbReference>